<evidence type="ECO:0000259" key="2">
    <source>
        <dbReference type="Pfam" id="PF07584"/>
    </source>
</evidence>
<accession>A0A3N4U9P2</accession>
<dbReference type="OrthoDB" id="9773014at2"/>
<feature type="domain" description="DUF4159" evidence="3">
    <location>
        <begin position="684"/>
        <end position="903"/>
    </location>
</feature>
<feature type="domain" description="Aerotolerance regulator N-terminal" evidence="2">
    <location>
        <begin position="7"/>
        <end position="81"/>
    </location>
</feature>
<dbReference type="Pfam" id="PF13709">
    <property type="entry name" value="DUF4159"/>
    <property type="match status" value="1"/>
</dbReference>
<dbReference type="InterPro" id="IPR025297">
    <property type="entry name" value="DUF4159"/>
</dbReference>
<dbReference type="InterPro" id="IPR024163">
    <property type="entry name" value="Aerotolerance_reg_N"/>
</dbReference>
<dbReference type="InterPro" id="IPR029062">
    <property type="entry name" value="Class_I_gatase-like"/>
</dbReference>
<feature type="transmembrane region" description="Helical" evidence="1">
    <location>
        <begin position="618"/>
        <end position="641"/>
    </location>
</feature>
<feature type="transmembrane region" description="Helical" evidence="1">
    <location>
        <begin position="61"/>
        <end position="83"/>
    </location>
</feature>
<gene>
    <name evidence="4" type="ORF">EDD53_1586</name>
</gene>
<dbReference type="Gene3D" id="3.40.50.12140">
    <property type="entry name" value="Domain of unknown function DUF4159"/>
    <property type="match status" value="1"/>
</dbReference>
<keyword evidence="1" id="KW-1133">Transmembrane helix</keyword>
<evidence type="ECO:0000313" key="5">
    <source>
        <dbReference type="Proteomes" id="UP000269689"/>
    </source>
</evidence>
<protein>
    <submittedName>
        <fullName evidence="4">Putative membrane protein (TIGR02226 family)</fullName>
    </submittedName>
</protein>
<dbReference type="NCBIfam" id="TIGR02226">
    <property type="entry name" value="two_anch"/>
    <property type="match status" value="1"/>
</dbReference>
<keyword evidence="1" id="KW-0472">Membrane</keyword>
<dbReference type="Pfam" id="PF07584">
    <property type="entry name" value="BatA"/>
    <property type="match status" value="1"/>
</dbReference>
<evidence type="ECO:0000256" key="1">
    <source>
        <dbReference type="SAM" id="Phobius"/>
    </source>
</evidence>
<keyword evidence="5" id="KW-1185">Reference proteome</keyword>
<dbReference type="SUPFAM" id="SSF52317">
    <property type="entry name" value="Class I glutamine amidotransferase-like"/>
    <property type="match status" value="1"/>
</dbReference>
<dbReference type="PANTHER" id="PTHR37464">
    <property type="entry name" value="BLL2463 PROTEIN"/>
    <property type="match status" value="1"/>
</dbReference>
<sequence length="923" mass="99013">MLIIGPIGFTTAWVLWALALLPVMWIVLRAVPPAPQRRRFAGVALLLGLDDSSVQAARTPWWLLMLRLAALAALIFAFSGPVWNPKAASLETEPLLIVVDGTWADAPQWSARVDQVSTALDDADRSGRLVSLITLTDLPAGDLQFLPARAWQSIIAAQTPAANTPNADAVIAVLQSLDRPTQTLWLSDGLAYAGRQDILAILQDNGPVRVVQNPQSIVALGPVQPSEAGAETIIHALNTDIPREVTMRAFGPDPNGIERILGSTKVTVQTGVTPVEIDLLAELRNRVTYFDIEAVRSAAAVQLAGDSLKRPKVALVSSESKENSSGLLSNLHYLRTAFQDEADVIEGAFSDSLLANPDVIVMADVARLAQSEAAKVLDWVTQGGLLLRFAGPRLAASDVGRDQVDPLMPVRLRIGGRSLGGAMSWGNPKQLRPFDETSPFYGLDIPDDVTVSSQVLAEPDPDLAQRVIATLADGTPLVTRKAVGQGQVVLFHVTANADWSTLPLSGLFLSMLERLSAAGKGPSRTAEEFINDLTGQSLSVVSTLDAFGTLSPVSVLPPVAGVDFARQQASKVTPAGLYLLRDQSYALNVFTDQSRLEPANWPSDVELIRQQETSERPLIAFFLVTAFGALLIDVIATLGLAGRLPRFLGLILVASLCSNVTAPQGAAAQDGVDALYLTASSDVTLAYVLTGDADTDFTSRQGLIGLSKVLRDRTSVEPADPVGVDLESDPLGVFPILYWPISDAQTPISAESYAKLNTYMRGGGMIFFDTRDGDIATGAQVTAQGTKLRSIARYLDVPPLDVVPQDHVITRSFYLLDNFPGRYANGQLWAQKTVDADDAPQGVPFRNLNDNVSPVMIGGNDWAAAWAITDDGRPLRPIGSGYGGERQREMAKRFGVNLILYVLTGSYKSDQVHVPALLERLGE</sequence>
<feature type="transmembrane region" description="Helical" evidence="1">
    <location>
        <begin position="12"/>
        <end position="31"/>
    </location>
</feature>
<evidence type="ECO:0000313" key="4">
    <source>
        <dbReference type="EMBL" id="RPE67182.1"/>
    </source>
</evidence>
<comment type="caution">
    <text evidence="4">The sequence shown here is derived from an EMBL/GenBank/DDBJ whole genome shotgun (WGS) entry which is preliminary data.</text>
</comment>
<dbReference type="PANTHER" id="PTHR37464:SF1">
    <property type="entry name" value="BLL2463 PROTEIN"/>
    <property type="match status" value="1"/>
</dbReference>
<dbReference type="Proteomes" id="UP000269689">
    <property type="component" value="Unassembled WGS sequence"/>
</dbReference>
<dbReference type="CDD" id="cd03143">
    <property type="entry name" value="A4_beta-galactosidase_middle_domain"/>
    <property type="match status" value="1"/>
</dbReference>
<organism evidence="4 5">
    <name type="scientific">Pacificibacter maritimus</name>
    <dbReference type="NCBI Taxonomy" id="762213"/>
    <lineage>
        <taxon>Bacteria</taxon>
        <taxon>Pseudomonadati</taxon>
        <taxon>Pseudomonadota</taxon>
        <taxon>Alphaproteobacteria</taxon>
        <taxon>Rhodobacterales</taxon>
        <taxon>Roseobacteraceae</taxon>
        <taxon>Pacificibacter</taxon>
    </lineage>
</organism>
<keyword evidence="1" id="KW-0812">Transmembrane</keyword>
<dbReference type="InterPro" id="IPR011933">
    <property type="entry name" value="Double_TM_dom"/>
</dbReference>
<dbReference type="AlphaFoldDB" id="A0A3N4U9P2"/>
<proteinExistence type="predicted"/>
<reference evidence="4 5" key="1">
    <citation type="submission" date="2018-11" db="EMBL/GenBank/DDBJ databases">
        <title>Genomic Encyclopedia of Type Strains, Phase IV (KMG-IV): sequencing the most valuable type-strain genomes for metagenomic binning, comparative biology and taxonomic classification.</title>
        <authorList>
            <person name="Goeker M."/>
        </authorList>
    </citation>
    <scope>NUCLEOTIDE SEQUENCE [LARGE SCALE GENOMIC DNA]</scope>
    <source>
        <strain evidence="4 5">DSM 104731</strain>
    </source>
</reference>
<name>A0A3N4U9P2_9RHOB</name>
<evidence type="ECO:0000259" key="3">
    <source>
        <dbReference type="Pfam" id="PF13709"/>
    </source>
</evidence>
<dbReference type="EMBL" id="RKQK01000002">
    <property type="protein sequence ID" value="RPE67182.1"/>
    <property type="molecule type" value="Genomic_DNA"/>
</dbReference>
<dbReference type="Gene3D" id="3.40.50.880">
    <property type="match status" value="1"/>
</dbReference>
<dbReference type="RefSeq" id="WP_123792659.1">
    <property type="nucleotide sequence ID" value="NZ_RKQK01000002.1"/>
</dbReference>